<dbReference type="InterPro" id="IPR036890">
    <property type="entry name" value="HATPase_C_sf"/>
</dbReference>
<dbReference type="Gene3D" id="3.30.565.10">
    <property type="entry name" value="Histidine kinase-like ATPase, C-terminal domain"/>
    <property type="match status" value="1"/>
</dbReference>
<evidence type="ECO:0000259" key="10">
    <source>
        <dbReference type="PROSITE" id="PS50109"/>
    </source>
</evidence>
<dbReference type="PANTHER" id="PTHR43547:SF2">
    <property type="entry name" value="HYBRID SIGNAL TRANSDUCTION HISTIDINE KINASE C"/>
    <property type="match status" value="1"/>
</dbReference>
<dbReference type="Pfam" id="PF00072">
    <property type="entry name" value="Response_reg"/>
    <property type="match status" value="1"/>
</dbReference>
<dbReference type="InterPro" id="IPR018060">
    <property type="entry name" value="HTH_AraC"/>
</dbReference>
<organism evidence="12 13">
    <name type="scientific">Olivibacter domesticus</name>
    <name type="common">Pseudosphingobacterium domesticum</name>
    <dbReference type="NCBI Taxonomy" id="407022"/>
    <lineage>
        <taxon>Bacteria</taxon>
        <taxon>Pseudomonadati</taxon>
        <taxon>Bacteroidota</taxon>
        <taxon>Sphingobacteriia</taxon>
        <taxon>Sphingobacteriales</taxon>
        <taxon>Sphingobacteriaceae</taxon>
        <taxon>Olivibacter</taxon>
    </lineage>
</organism>
<keyword evidence="3 7" id="KW-0597">Phosphoprotein</keyword>
<dbReference type="SMART" id="SM00448">
    <property type="entry name" value="REC"/>
    <property type="match status" value="1"/>
</dbReference>
<dbReference type="Pfam" id="PF02518">
    <property type="entry name" value="HATPase_c"/>
    <property type="match status" value="1"/>
</dbReference>
<keyword evidence="8" id="KW-0472">Membrane</keyword>
<dbReference type="GO" id="GO:0043565">
    <property type="term" value="F:sequence-specific DNA binding"/>
    <property type="evidence" value="ECO:0007669"/>
    <property type="project" value="InterPro"/>
</dbReference>
<dbReference type="EC" id="2.7.13.3" evidence="2"/>
<dbReference type="InterPro" id="IPR009057">
    <property type="entry name" value="Homeodomain-like_sf"/>
</dbReference>
<dbReference type="InterPro" id="IPR011110">
    <property type="entry name" value="Reg_prop"/>
</dbReference>
<dbReference type="Gene3D" id="1.10.10.60">
    <property type="entry name" value="Homeodomain-like"/>
    <property type="match status" value="1"/>
</dbReference>
<keyword evidence="6" id="KW-0804">Transcription</keyword>
<dbReference type="SUPFAM" id="SSF52172">
    <property type="entry name" value="CheY-like"/>
    <property type="match status" value="1"/>
</dbReference>
<dbReference type="InterPro" id="IPR001789">
    <property type="entry name" value="Sig_transdc_resp-reg_receiver"/>
</dbReference>
<gene>
    <name evidence="12" type="ORF">SAMN05661044_03597</name>
</gene>
<evidence type="ECO:0000256" key="5">
    <source>
        <dbReference type="ARBA" id="ARBA00023125"/>
    </source>
</evidence>
<keyword evidence="4" id="KW-0805">Transcription regulation</keyword>
<dbReference type="Pfam" id="PF07494">
    <property type="entry name" value="Reg_prop"/>
    <property type="match status" value="4"/>
</dbReference>
<evidence type="ECO:0000259" key="11">
    <source>
        <dbReference type="PROSITE" id="PS50110"/>
    </source>
</evidence>
<dbReference type="InterPro" id="IPR003661">
    <property type="entry name" value="HisK_dim/P_dom"/>
</dbReference>
<dbReference type="PANTHER" id="PTHR43547">
    <property type="entry name" value="TWO-COMPONENT HISTIDINE KINASE"/>
    <property type="match status" value="1"/>
</dbReference>
<dbReference type="Proteomes" id="UP000199421">
    <property type="component" value="Unassembled WGS sequence"/>
</dbReference>
<feature type="transmembrane region" description="Helical" evidence="8">
    <location>
        <begin position="778"/>
        <end position="796"/>
    </location>
</feature>
<dbReference type="SUPFAM" id="SSF46689">
    <property type="entry name" value="Homeodomain-like"/>
    <property type="match status" value="1"/>
</dbReference>
<dbReference type="SMART" id="SM00342">
    <property type="entry name" value="HTH_ARAC"/>
    <property type="match status" value="1"/>
</dbReference>
<keyword evidence="5" id="KW-0238">DNA-binding</keyword>
<dbReference type="InterPro" id="IPR013783">
    <property type="entry name" value="Ig-like_fold"/>
</dbReference>
<dbReference type="RefSeq" id="WP_093326904.1">
    <property type="nucleotide sequence ID" value="NZ_FOAF01000004.1"/>
</dbReference>
<dbReference type="InterPro" id="IPR011123">
    <property type="entry name" value="Y_Y_Y"/>
</dbReference>
<evidence type="ECO:0000256" key="8">
    <source>
        <dbReference type="SAM" id="Phobius"/>
    </source>
</evidence>
<dbReference type="Pfam" id="PF00512">
    <property type="entry name" value="HisKA"/>
    <property type="match status" value="1"/>
</dbReference>
<dbReference type="PROSITE" id="PS00041">
    <property type="entry name" value="HTH_ARAC_FAMILY_1"/>
    <property type="match status" value="1"/>
</dbReference>
<feature type="modified residue" description="4-aspartylphosphate" evidence="7">
    <location>
        <position position="1144"/>
    </location>
</feature>
<dbReference type="OrthoDB" id="9809670at2"/>
<evidence type="ECO:0000256" key="4">
    <source>
        <dbReference type="ARBA" id="ARBA00023015"/>
    </source>
</evidence>
<dbReference type="InterPro" id="IPR004358">
    <property type="entry name" value="Sig_transdc_His_kin-like_C"/>
</dbReference>
<dbReference type="SUPFAM" id="SSF63829">
    <property type="entry name" value="Calcium-dependent phosphotriesterase"/>
    <property type="match status" value="3"/>
</dbReference>
<dbReference type="PRINTS" id="PR00344">
    <property type="entry name" value="BCTRLSENSOR"/>
</dbReference>
<dbReference type="InterPro" id="IPR018062">
    <property type="entry name" value="HTH_AraC-typ_CS"/>
</dbReference>
<dbReference type="STRING" id="407022.SAMN05661044_03597"/>
<evidence type="ECO:0000256" key="3">
    <source>
        <dbReference type="ARBA" id="ARBA00022553"/>
    </source>
</evidence>
<evidence type="ECO:0000256" key="2">
    <source>
        <dbReference type="ARBA" id="ARBA00012438"/>
    </source>
</evidence>
<dbReference type="PROSITE" id="PS01124">
    <property type="entry name" value="HTH_ARAC_FAMILY_2"/>
    <property type="match status" value="1"/>
</dbReference>
<dbReference type="PROSITE" id="PS50109">
    <property type="entry name" value="HIS_KIN"/>
    <property type="match status" value="1"/>
</dbReference>
<dbReference type="CDD" id="cd00082">
    <property type="entry name" value="HisKA"/>
    <property type="match status" value="1"/>
</dbReference>
<evidence type="ECO:0000256" key="1">
    <source>
        <dbReference type="ARBA" id="ARBA00000085"/>
    </source>
</evidence>
<feature type="domain" description="Response regulatory" evidence="11">
    <location>
        <begin position="1096"/>
        <end position="1211"/>
    </location>
</feature>
<dbReference type="CDD" id="cd17574">
    <property type="entry name" value="REC_OmpR"/>
    <property type="match status" value="1"/>
</dbReference>
<comment type="catalytic activity">
    <reaction evidence="1">
        <text>ATP + protein L-histidine = ADP + protein N-phospho-L-histidine.</text>
        <dbReference type="EC" id="2.7.13.3"/>
    </reaction>
</comment>
<dbReference type="InterPro" id="IPR036097">
    <property type="entry name" value="HisK_dim/P_sf"/>
</dbReference>
<dbReference type="Gene3D" id="1.10.287.130">
    <property type="match status" value="1"/>
</dbReference>
<proteinExistence type="predicted"/>
<dbReference type="Gene3D" id="2.60.40.10">
    <property type="entry name" value="Immunoglobulins"/>
    <property type="match status" value="1"/>
</dbReference>
<evidence type="ECO:0000259" key="9">
    <source>
        <dbReference type="PROSITE" id="PS01124"/>
    </source>
</evidence>
<dbReference type="Pfam" id="PF12833">
    <property type="entry name" value="HTH_18"/>
    <property type="match status" value="1"/>
</dbReference>
<evidence type="ECO:0000313" key="13">
    <source>
        <dbReference type="Proteomes" id="UP000199421"/>
    </source>
</evidence>
<reference evidence="13" key="1">
    <citation type="submission" date="2016-10" db="EMBL/GenBank/DDBJ databases">
        <authorList>
            <person name="Varghese N."/>
            <person name="Submissions S."/>
        </authorList>
    </citation>
    <scope>NUCLEOTIDE SEQUENCE [LARGE SCALE GENOMIC DNA]</scope>
    <source>
        <strain evidence="13">DSM 18733</strain>
    </source>
</reference>
<evidence type="ECO:0000256" key="6">
    <source>
        <dbReference type="ARBA" id="ARBA00023163"/>
    </source>
</evidence>
<dbReference type="SMART" id="SM00387">
    <property type="entry name" value="HATPase_c"/>
    <property type="match status" value="1"/>
</dbReference>
<dbReference type="PROSITE" id="PS50110">
    <property type="entry name" value="RESPONSE_REGULATORY"/>
    <property type="match status" value="1"/>
</dbReference>
<evidence type="ECO:0000313" key="12">
    <source>
        <dbReference type="EMBL" id="SEL85894.1"/>
    </source>
</evidence>
<protein>
    <recommendedName>
        <fullName evidence="2">histidine kinase</fullName>
        <ecNumber evidence="2">2.7.13.3</ecNumber>
    </recommendedName>
</protein>
<dbReference type="Pfam" id="PF07495">
    <property type="entry name" value="Y_Y_Y"/>
    <property type="match status" value="1"/>
</dbReference>
<dbReference type="SUPFAM" id="SSF55874">
    <property type="entry name" value="ATPase domain of HSP90 chaperone/DNA topoisomerase II/histidine kinase"/>
    <property type="match status" value="1"/>
</dbReference>
<sequence length="1352" mass="154184">MSKFFLPNSKKCFIVVVLINVYLTVNAQIKRLNLHDGLSNNSITAVYEDRYGFMWAGTFDGLNRYDGHQFKIFKNKLHDTLSLPNNRISAIQEDGDGALWIGTKRGVYRLNQIKWEFLPLYYQFGSSQKKKKLTNPVNGLLKSNNGALFICTAGEGLLLKENGTNVAVQIPLDDKKKQYLFHAQSAVIDQDNTVWIFIQNVGLTRYNTSKRVLEVVNRAISHANCLLVEQSGDIFLGNNNGLYKYEMANKKPISIQYYASVGNSPIMSLSVDKQSQVWVGSDGAGVFQIDPRTEHVTKHEVGDGPENLSSAAVYAVYVDKTNRKWIGTLRGGLNIIDKSTSRFTLIQRNTNSVSPLSSNFILSFCEENDQKIWIGTDGAGISLWHRLSGTFENYKYDALKPNSLSNNNVVNIVKDNEGSIWIATYGGGINKLDPKTKKFKRYACFNASYGYEEVNVWALYKDSKGTIWAGALSDGGLYRFNKTADYFELVDNRVTNLLTLMEDEAGQLWGGNFNSLVKIDLVNKNHVWYKVGSAVRAIKTDRKGHLWVGTEGAGLKFFDKQRGFLKTYSEVDGLPENAVLNILEGEHGRLWLSTFNGLSEFSSAEDNFRNFFTADGLQSNQFNYNAALELSTGELLFGGINGFNIFDPKAIKPLSDDAPTLITGIRINNNPIELSDLNFNKQNVSDIQFLRLPHDKAVLSVDFAKLDYSFQDKINYAFYLEGWEENWNYVGHSRSANYGKLPSGSYTLHIKASDADGVWDEEERLLFIKVSPPWWATWWAYSAYAFLVLFLIFVYHRYRKNASRLRYEIDKATLEKEKEHELNEKKTAFFTHISHELRTPLTLIINPIRQLLLEKKGYEHETLQVIFRNSKRLLSMVDQLLLFKKADSHNDSLKIARLNVNEICKEVYQCYQLQAAQQQIDFKLATTNELQEVYADREKVEIILFNLLANAFKFTPYGGYIGLKVSCDQEKVHILVEDSGAGVADELKETLFDKFARNVQHKQVGFGIGLFLSKKFAELHRGTLTFHNKETGGATFVLSLLAGKEHWTNRLIYEDIDSKSIFLEELLVDVAFTEKNARTIKRPSIMANSIVENKPSMMIIDDHKEIGDYLCNVFEEDFSLKVCYSAEEALMDIHNCKPQIILCDVMMDKMDGLQFCKEIKTDKNLRHIPIIMLTASSSEESKLRGIELGADDYISKPFNQAHLTARVRAILRQKKDRADDFYEEITLSNQTGISKEDVKFLQRCEQMILEHLHEGFTIKELSLEIGMSHSALYKKIKNLSGRTANEFMRLVKLRKAAQTLLKEEVNINEVTIIAGFNDVKYFREQFQQAFGMTPSEYVRTYRTAFQKKYQMS</sequence>
<dbReference type="Gene3D" id="2.130.10.10">
    <property type="entry name" value="YVTN repeat-like/Quinoprotein amine dehydrogenase"/>
    <property type="match status" value="3"/>
</dbReference>
<dbReference type="InterPro" id="IPR005467">
    <property type="entry name" value="His_kinase_dom"/>
</dbReference>
<evidence type="ECO:0000256" key="7">
    <source>
        <dbReference type="PROSITE-ProRule" id="PRU00169"/>
    </source>
</evidence>
<dbReference type="InterPro" id="IPR011006">
    <property type="entry name" value="CheY-like_superfamily"/>
</dbReference>
<name>A0A1H7TN59_OLID1</name>
<dbReference type="SUPFAM" id="SSF47384">
    <property type="entry name" value="Homodimeric domain of signal transducing histidine kinase"/>
    <property type="match status" value="1"/>
</dbReference>
<keyword evidence="8" id="KW-1133">Transmembrane helix</keyword>
<dbReference type="GO" id="GO:0000155">
    <property type="term" value="F:phosphorelay sensor kinase activity"/>
    <property type="evidence" value="ECO:0007669"/>
    <property type="project" value="InterPro"/>
</dbReference>
<dbReference type="InterPro" id="IPR003594">
    <property type="entry name" value="HATPase_dom"/>
</dbReference>
<dbReference type="EMBL" id="FOAF01000004">
    <property type="protein sequence ID" value="SEL85894.1"/>
    <property type="molecule type" value="Genomic_DNA"/>
</dbReference>
<dbReference type="Gene3D" id="3.40.50.2300">
    <property type="match status" value="1"/>
</dbReference>
<keyword evidence="8" id="KW-0812">Transmembrane</keyword>
<feature type="domain" description="Histidine kinase" evidence="10">
    <location>
        <begin position="832"/>
        <end position="1044"/>
    </location>
</feature>
<dbReference type="GO" id="GO:0003700">
    <property type="term" value="F:DNA-binding transcription factor activity"/>
    <property type="evidence" value="ECO:0007669"/>
    <property type="project" value="InterPro"/>
</dbReference>
<feature type="domain" description="HTH araC/xylS-type" evidence="9">
    <location>
        <begin position="1242"/>
        <end position="1340"/>
    </location>
</feature>
<accession>A0A1H7TN59</accession>
<dbReference type="InterPro" id="IPR015943">
    <property type="entry name" value="WD40/YVTN_repeat-like_dom_sf"/>
</dbReference>
<dbReference type="SMART" id="SM00388">
    <property type="entry name" value="HisKA"/>
    <property type="match status" value="1"/>
</dbReference>
<keyword evidence="13" id="KW-1185">Reference proteome</keyword>